<sequence>MKQIVYFLLIFLFSFNLSAQNKYDLVIVGGNPGGITAAIAAARMGKSSVILERTAYIGGLPANGLGATDIATRMATTGLFLEFVNRIKDHYVQTYGKDSQQVKDCSDGYHFEPSVATKVFNEMLDEYKSKITVLTMRQFDSDPVNLDMYNDRIQCIRVLNRLTNVVEEYSASVFLDATYEGDLGAAANVPFRIGREGKDEFNEPGAGKIYKFWGGPEAQGTTFQPDNAVQAYNYRLCLTNNPSNKTTVQKPANYNRSEYVSLIEDVFTGRNTQVDMMQVTSEMMDKNRMLILKGQPTQLPGDVWGIHKITNMVSVPNSKTDANNQHRAFISTDLPEENWPWPTANWEWRDRYAQRLKEYTLGLIWFAQNDAELPSHFRKEALKWGLAKDEYADNGNFPRQVYVREGRRFEGLHFFTAKDAVPVSAGSRPPVYANSITASHYALDSHAVLKREKGRIHLDGFLSYPTAVYTVPYGVIVPKSVDNLLLPVPVSGSHIGFSTLRMEPCWMAMGQAAGIAASVAIDKDVKVRNVDINLLQTELLQQHATLIYYKDVLPDNPHFALVQAMGLRGYLPDWEARLNDPVDAETIKQWSLLAGRKLSVGAGETTRVKLLTEIFEMLKH</sequence>
<dbReference type="PANTHER" id="PTHR43498:SF1">
    <property type="entry name" value="COB--COM HETERODISULFIDE REDUCTASE IRON-SULFUR SUBUNIT A"/>
    <property type="match status" value="1"/>
</dbReference>
<dbReference type="GO" id="GO:0046872">
    <property type="term" value="F:metal ion binding"/>
    <property type="evidence" value="ECO:0007669"/>
    <property type="project" value="UniProtKB-KW"/>
</dbReference>
<evidence type="ECO:0000313" key="6">
    <source>
        <dbReference type="EMBL" id="SKB75412.1"/>
    </source>
</evidence>
<gene>
    <name evidence="6" type="ORF">SAMN05660349_02631</name>
</gene>
<proteinExistence type="predicted"/>
<dbReference type="SUPFAM" id="SSF51905">
    <property type="entry name" value="FAD/NAD(P)-binding domain"/>
    <property type="match status" value="1"/>
</dbReference>
<keyword evidence="2" id="KW-0479">Metal-binding</keyword>
<keyword evidence="7" id="KW-1185">Reference proteome</keyword>
<dbReference type="PANTHER" id="PTHR43498">
    <property type="entry name" value="FERREDOXIN:COB-COM HETERODISULFIDE REDUCTASE SUBUNIT A"/>
    <property type="match status" value="1"/>
</dbReference>
<evidence type="ECO:0000256" key="2">
    <source>
        <dbReference type="ARBA" id="ARBA00022723"/>
    </source>
</evidence>
<keyword evidence="1" id="KW-0004">4Fe-4S</keyword>
<evidence type="ECO:0000256" key="1">
    <source>
        <dbReference type="ARBA" id="ARBA00022485"/>
    </source>
</evidence>
<dbReference type="Proteomes" id="UP000190852">
    <property type="component" value="Unassembled WGS sequence"/>
</dbReference>
<dbReference type="Pfam" id="PF12831">
    <property type="entry name" value="FAD_oxidored"/>
    <property type="match status" value="1"/>
</dbReference>
<reference evidence="7" key="1">
    <citation type="submission" date="2017-02" db="EMBL/GenBank/DDBJ databases">
        <authorList>
            <person name="Varghese N."/>
            <person name="Submissions S."/>
        </authorList>
    </citation>
    <scope>NUCLEOTIDE SEQUENCE [LARGE SCALE GENOMIC DNA]</scope>
    <source>
        <strain evidence="7">DSM 24967</strain>
    </source>
</reference>
<dbReference type="InterPro" id="IPR036188">
    <property type="entry name" value="FAD/NAD-bd_sf"/>
</dbReference>
<organism evidence="6 7">
    <name type="scientific">Parabacteroides chartae</name>
    <dbReference type="NCBI Taxonomy" id="1037355"/>
    <lineage>
        <taxon>Bacteria</taxon>
        <taxon>Pseudomonadati</taxon>
        <taxon>Bacteroidota</taxon>
        <taxon>Bacteroidia</taxon>
        <taxon>Bacteroidales</taxon>
        <taxon>Tannerellaceae</taxon>
        <taxon>Parabacteroides</taxon>
    </lineage>
</organism>
<evidence type="ECO:0000256" key="4">
    <source>
        <dbReference type="ARBA" id="ARBA00023004"/>
    </source>
</evidence>
<evidence type="ECO:0000256" key="3">
    <source>
        <dbReference type="ARBA" id="ARBA00023002"/>
    </source>
</evidence>
<dbReference type="AlphaFoldDB" id="A0A1T5DUE9"/>
<evidence type="ECO:0000313" key="7">
    <source>
        <dbReference type="Proteomes" id="UP000190852"/>
    </source>
</evidence>
<dbReference type="EMBL" id="FUYQ01000021">
    <property type="protein sequence ID" value="SKB75412.1"/>
    <property type="molecule type" value="Genomic_DNA"/>
</dbReference>
<name>A0A1T5DUE9_9BACT</name>
<dbReference type="Gene3D" id="3.50.50.60">
    <property type="entry name" value="FAD/NAD(P)-binding domain"/>
    <property type="match status" value="1"/>
</dbReference>
<protein>
    <submittedName>
        <fullName evidence="6">FAD dependent oxidoreductase</fullName>
    </submittedName>
</protein>
<dbReference type="RefSeq" id="WP_079684050.1">
    <property type="nucleotide sequence ID" value="NZ_FUYQ01000021.1"/>
</dbReference>
<dbReference type="InterPro" id="IPR039650">
    <property type="entry name" value="HdrA-like"/>
</dbReference>
<keyword evidence="5" id="KW-0411">Iron-sulfur</keyword>
<evidence type="ECO:0000256" key="5">
    <source>
        <dbReference type="ARBA" id="ARBA00023014"/>
    </source>
</evidence>
<dbReference type="GO" id="GO:0051539">
    <property type="term" value="F:4 iron, 4 sulfur cluster binding"/>
    <property type="evidence" value="ECO:0007669"/>
    <property type="project" value="UniProtKB-KW"/>
</dbReference>
<keyword evidence="4" id="KW-0408">Iron</keyword>
<dbReference type="GO" id="GO:0016491">
    <property type="term" value="F:oxidoreductase activity"/>
    <property type="evidence" value="ECO:0007669"/>
    <property type="project" value="UniProtKB-KW"/>
</dbReference>
<dbReference type="PRINTS" id="PR00411">
    <property type="entry name" value="PNDRDTASEI"/>
</dbReference>
<accession>A0A1T5DUE9</accession>
<keyword evidence="3" id="KW-0560">Oxidoreductase</keyword>